<proteinExistence type="predicted"/>
<evidence type="ECO:0000313" key="3">
    <source>
        <dbReference type="Proteomes" id="UP001216189"/>
    </source>
</evidence>
<dbReference type="RefSeq" id="WP_274722947.1">
    <property type="nucleotide sequence ID" value="NZ_JARBFT010000008.1"/>
</dbReference>
<dbReference type="EMBL" id="JARBFT010000008">
    <property type="protein sequence ID" value="MDE1515316.1"/>
    <property type="molecule type" value="Genomic_DNA"/>
</dbReference>
<gene>
    <name evidence="2" type="ORF">PUN32_09870</name>
</gene>
<organism evidence="2 3">
    <name type="scientific">Vibrio chanodichtyis</name>
    <dbReference type="NCBI Taxonomy" id="3027932"/>
    <lineage>
        <taxon>Bacteria</taxon>
        <taxon>Pseudomonadati</taxon>
        <taxon>Pseudomonadota</taxon>
        <taxon>Gammaproteobacteria</taxon>
        <taxon>Vibrionales</taxon>
        <taxon>Vibrionaceae</taxon>
        <taxon>Vibrio</taxon>
    </lineage>
</organism>
<keyword evidence="3" id="KW-1185">Reference proteome</keyword>
<evidence type="ECO:0000256" key="1">
    <source>
        <dbReference type="SAM" id="SignalP"/>
    </source>
</evidence>
<evidence type="ECO:0000313" key="2">
    <source>
        <dbReference type="EMBL" id="MDE1515316.1"/>
    </source>
</evidence>
<feature type="chain" id="PRO_5047216587" evidence="1">
    <location>
        <begin position="21"/>
        <end position="293"/>
    </location>
</feature>
<dbReference type="Proteomes" id="UP001216189">
    <property type="component" value="Unassembled WGS sequence"/>
</dbReference>
<protein>
    <submittedName>
        <fullName evidence="2">Uncharacterized protein</fullName>
    </submittedName>
</protein>
<reference evidence="2 3" key="1">
    <citation type="submission" date="2023-02" db="EMBL/GenBank/DDBJ databases">
        <title>Vibrio intestini sp. nov., a close relative of Vibrio cholerae isolated from the intestine of Healthy Culter dabryi.</title>
        <authorList>
            <person name="Wu N."/>
        </authorList>
    </citation>
    <scope>NUCLEOTIDE SEQUENCE [LARGE SCALE GENOMIC DNA]</scope>
    <source>
        <strain evidence="2 3">DSL-7</strain>
    </source>
</reference>
<sequence>MNIVVWVGVLLCLVASRVQAEEVVTPNPPAVNVFTNPWQRLFSGSESSFSAALSYSTTLEETRVRVPTGEESSVTHQRYNQRALLSMQYSPLSYFFANITLGTPIQDASKYSTNFVYSFGYDDWHPGTFSLVYGNYGSSNYFYPAKGDQHTYFDQGKWTLAYKFSLPASIEPYLLLNQKDNLICQVGYSYVARFYSLADNGLQRNKNQLLASCGYTLLQHYFLRVSTFYYLDDQQQQPWDSDYTYSFGYVSSYLPGAVSLRYDNYSGARYPWRASSSTNFRQGTINLSWTLPF</sequence>
<comment type="caution">
    <text evidence="2">The sequence shown here is derived from an EMBL/GenBank/DDBJ whole genome shotgun (WGS) entry which is preliminary data.</text>
</comment>
<feature type="signal peptide" evidence="1">
    <location>
        <begin position="1"/>
        <end position="20"/>
    </location>
</feature>
<keyword evidence="1" id="KW-0732">Signal</keyword>
<accession>A0ABT5V0X8</accession>
<name>A0ABT5V0X8_9VIBR</name>